<dbReference type="PANTHER" id="PTHR36009:SF3">
    <property type="entry name" value="TRANSMEMBRANE PROTEIN"/>
    <property type="match status" value="1"/>
</dbReference>
<keyword evidence="1" id="KW-0472">Membrane</keyword>
<dbReference type="Proteomes" id="UP000637383">
    <property type="component" value="Unassembled WGS sequence"/>
</dbReference>
<protein>
    <submittedName>
        <fullName evidence="2">DUF2834 domain-containing protein</fullName>
    </submittedName>
</protein>
<evidence type="ECO:0000256" key="1">
    <source>
        <dbReference type="SAM" id="Phobius"/>
    </source>
</evidence>
<reference evidence="2 3" key="1">
    <citation type="journal article" date="2020" name="ISME J.">
        <title>Comparative genomics reveals insights into cyanobacterial evolution and habitat adaptation.</title>
        <authorList>
            <person name="Chen M.Y."/>
            <person name="Teng W.K."/>
            <person name="Zhao L."/>
            <person name="Hu C.X."/>
            <person name="Zhou Y.K."/>
            <person name="Han B.P."/>
            <person name="Song L.R."/>
            <person name="Shu W.S."/>
        </authorList>
    </citation>
    <scope>NUCLEOTIDE SEQUENCE [LARGE SCALE GENOMIC DNA]</scope>
    <source>
        <strain evidence="2 3">FACHB-159</strain>
    </source>
</reference>
<evidence type="ECO:0000313" key="3">
    <source>
        <dbReference type="Proteomes" id="UP000637383"/>
    </source>
</evidence>
<evidence type="ECO:0000313" key="2">
    <source>
        <dbReference type="EMBL" id="MBD2735468.1"/>
    </source>
</evidence>
<name>A0ABR8K973_9NOSO</name>
<keyword evidence="1" id="KW-1133">Transmembrane helix</keyword>
<organism evidence="2 3">
    <name type="scientific">Nostoc paludosum FACHB-159</name>
    <dbReference type="NCBI Taxonomy" id="2692908"/>
    <lineage>
        <taxon>Bacteria</taxon>
        <taxon>Bacillati</taxon>
        <taxon>Cyanobacteriota</taxon>
        <taxon>Cyanophyceae</taxon>
        <taxon>Nostocales</taxon>
        <taxon>Nostocaceae</taxon>
        <taxon>Nostoc</taxon>
    </lineage>
</organism>
<feature type="transmembrane region" description="Helical" evidence="1">
    <location>
        <begin position="44"/>
        <end position="68"/>
    </location>
</feature>
<feature type="transmembrane region" description="Helical" evidence="1">
    <location>
        <begin position="186"/>
        <end position="205"/>
    </location>
</feature>
<feature type="transmembrane region" description="Helical" evidence="1">
    <location>
        <begin position="154"/>
        <end position="174"/>
    </location>
</feature>
<keyword evidence="3" id="KW-1185">Reference proteome</keyword>
<feature type="transmembrane region" description="Helical" evidence="1">
    <location>
        <begin position="118"/>
        <end position="142"/>
    </location>
</feature>
<keyword evidence="1" id="KW-0812">Transmembrane</keyword>
<dbReference type="PANTHER" id="PTHR36009">
    <property type="match status" value="1"/>
</dbReference>
<gene>
    <name evidence="2" type="ORF">H6H03_16460</name>
</gene>
<accession>A0ABR8K973</accession>
<dbReference type="EMBL" id="JACJTU010000014">
    <property type="protein sequence ID" value="MBD2735468.1"/>
    <property type="molecule type" value="Genomic_DNA"/>
</dbReference>
<sequence>MVRKLAFGLLWLGLIVYGFFLSPPQQPGTFELIKNLSLAQWQGINPLIIALFNLMGVWPIIYSAVLFIDGRGQKIPAWLFAIASFAVGAFAILPYLALREPNQKFVGKKNTFLKLLDSRVTAFVLTVAAVILVGYGFTGADWTNFIQQWQTNRFIHVMSLDFCLLCLLFPTLVTDDMARRGWENRQILWVTALVPLFGPLIYLSMRPSLPEVGAQTIPTKQLTPNETTDNTI</sequence>
<proteinExistence type="predicted"/>
<dbReference type="RefSeq" id="WP_190956120.1">
    <property type="nucleotide sequence ID" value="NZ_JACJTU010000014.1"/>
</dbReference>
<comment type="caution">
    <text evidence="2">The sequence shown here is derived from an EMBL/GenBank/DDBJ whole genome shotgun (WGS) entry which is preliminary data.</text>
</comment>
<feature type="transmembrane region" description="Helical" evidence="1">
    <location>
        <begin position="75"/>
        <end position="98"/>
    </location>
</feature>